<name>A0A8S5RGE3_9VIRU</name>
<reference evidence="1" key="1">
    <citation type="journal article" date="2021" name="Proc. Natl. Acad. Sci. U.S.A.">
        <title>A Catalog of Tens of Thousands of Viruses from Human Metagenomes Reveals Hidden Associations with Chronic Diseases.</title>
        <authorList>
            <person name="Tisza M.J."/>
            <person name="Buck C.B."/>
        </authorList>
    </citation>
    <scope>NUCLEOTIDE SEQUENCE</scope>
    <source>
        <strain evidence="1">Ctiha2</strain>
    </source>
</reference>
<accession>A0A8S5RGE3</accession>
<protein>
    <submittedName>
        <fullName evidence="1">Uncharacterized protein</fullName>
    </submittedName>
</protein>
<evidence type="ECO:0000313" key="1">
    <source>
        <dbReference type="EMBL" id="DAE30448.1"/>
    </source>
</evidence>
<dbReference type="EMBL" id="BK059104">
    <property type="protein sequence ID" value="DAE30448.1"/>
    <property type="molecule type" value="Genomic_DNA"/>
</dbReference>
<sequence length="40" mass="4908">MECVRYYKNIPYNVLILRENYKMDKNNKCPNILLDWGDNI</sequence>
<organism evidence="1">
    <name type="scientific">virus sp. ctiha2</name>
    <dbReference type="NCBI Taxonomy" id="2827299"/>
    <lineage>
        <taxon>Viruses</taxon>
    </lineage>
</organism>
<proteinExistence type="predicted"/>